<dbReference type="Gene3D" id="3.20.20.30">
    <property type="entry name" value="Luciferase-like domain"/>
    <property type="match status" value="1"/>
</dbReference>
<evidence type="ECO:0000313" key="4">
    <source>
        <dbReference type="EMBL" id="MDX3041684.1"/>
    </source>
</evidence>
<keyword evidence="1" id="KW-0560">Oxidoreductase</keyword>
<dbReference type="InterPro" id="IPR036661">
    <property type="entry name" value="Luciferase-like_sf"/>
</dbReference>
<sequence length="404" mass="42659">MPVPALRLGLNLGYWVGGNDASNLSLASLAEDLGLSAVWVSEAYGSDAVTVMSWIAARTSRIDVGSAVLQIPARSPAMTAMTAATLDTLSGGRLRLGLGVSGPQVSEGWHGVRFASPLGRTREYVGLVRRALRREPLAHAGRHFTLPLPDGPGKALALTIRPPRERIPVYLAALGPRNLELTGEIADGWLPVFFSPEHAAQQLRPLTAGLAKSGRTLDGFDIAPGVPLVTGPDWRTCARRVRGYAALYLGGMGGREDNHYTQLAERMGFGDGARAVQERFLAGDYPGAMAAVPLEFLDATSLLGPRERIAERMTAFAEAGATTLNLMPVGPGLPGPDRAADALRVAVEAAELAGLSTAARVPDGPRPPRPHDAPEVHDVDDVDGLQASQVSQVSQGETRTHDHA</sequence>
<dbReference type="Pfam" id="PF00296">
    <property type="entry name" value="Bac_luciferase"/>
    <property type="match status" value="1"/>
</dbReference>
<evidence type="ECO:0000259" key="3">
    <source>
        <dbReference type="Pfam" id="PF00296"/>
    </source>
</evidence>
<feature type="region of interest" description="Disordered" evidence="2">
    <location>
        <begin position="356"/>
        <end position="404"/>
    </location>
</feature>
<name>A0ABU4MXY9_9ACTN</name>
<dbReference type="InterPro" id="IPR050564">
    <property type="entry name" value="F420-G6PD/mer"/>
</dbReference>
<dbReference type="RefSeq" id="WP_237270529.1">
    <property type="nucleotide sequence ID" value="NZ_JABXWF010000017.1"/>
</dbReference>
<dbReference type="PANTHER" id="PTHR43244:SF1">
    <property type="entry name" value="5,10-METHYLENETETRAHYDROMETHANOPTERIN REDUCTASE"/>
    <property type="match status" value="1"/>
</dbReference>
<dbReference type="InterPro" id="IPR011251">
    <property type="entry name" value="Luciferase-like_dom"/>
</dbReference>
<dbReference type="NCBIfam" id="TIGR03559">
    <property type="entry name" value="F420_Rv3520c"/>
    <property type="match status" value="1"/>
</dbReference>
<dbReference type="Proteomes" id="UP001282474">
    <property type="component" value="Unassembled WGS sequence"/>
</dbReference>
<organism evidence="4 5">
    <name type="scientific">Streptomyces caniscabiei</name>
    <dbReference type="NCBI Taxonomy" id="2746961"/>
    <lineage>
        <taxon>Bacteria</taxon>
        <taxon>Bacillati</taxon>
        <taxon>Actinomycetota</taxon>
        <taxon>Actinomycetes</taxon>
        <taxon>Kitasatosporales</taxon>
        <taxon>Streptomycetaceae</taxon>
        <taxon>Streptomyces</taxon>
    </lineage>
</organism>
<feature type="compositionally biased region" description="Basic and acidic residues" evidence="2">
    <location>
        <begin position="369"/>
        <end position="379"/>
    </location>
</feature>
<dbReference type="PANTHER" id="PTHR43244">
    <property type="match status" value="1"/>
</dbReference>
<evidence type="ECO:0000313" key="5">
    <source>
        <dbReference type="Proteomes" id="UP001282474"/>
    </source>
</evidence>
<gene>
    <name evidence="4" type="ORF">PV383_31505</name>
</gene>
<feature type="domain" description="Luciferase-like" evidence="3">
    <location>
        <begin position="23"/>
        <end position="322"/>
    </location>
</feature>
<accession>A0ABU4MXY9</accession>
<comment type="caution">
    <text evidence="4">The sequence shown here is derived from an EMBL/GenBank/DDBJ whole genome shotgun (WGS) entry which is preliminary data.</text>
</comment>
<dbReference type="SUPFAM" id="SSF51679">
    <property type="entry name" value="Bacterial luciferase-like"/>
    <property type="match status" value="1"/>
</dbReference>
<evidence type="ECO:0000256" key="1">
    <source>
        <dbReference type="ARBA" id="ARBA00023002"/>
    </source>
</evidence>
<evidence type="ECO:0000256" key="2">
    <source>
        <dbReference type="SAM" id="MobiDB-lite"/>
    </source>
</evidence>
<protein>
    <submittedName>
        <fullName evidence="4">LLM class F420-dependent oxidoreductase</fullName>
    </submittedName>
</protein>
<dbReference type="CDD" id="cd01097">
    <property type="entry name" value="Tetrahydromethanopterin_reductase"/>
    <property type="match status" value="1"/>
</dbReference>
<feature type="compositionally biased region" description="Polar residues" evidence="2">
    <location>
        <begin position="386"/>
        <end position="397"/>
    </location>
</feature>
<dbReference type="InterPro" id="IPR019951">
    <property type="entry name" value="F420_OxRdatse_Rv3520c_pred"/>
</dbReference>
<dbReference type="EMBL" id="JARAWJ010000029">
    <property type="protein sequence ID" value="MDX3041684.1"/>
    <property type="molecule type" value="Genomic_DNA"/>
</dbReference>
<keyword evidence="5" id="KW-1185">Reference proteome</keyword>
<reference evidence="4 5" key="1">
    <citation type="journal article" date="2023" name="Microb. Genom.">
        <title>Mesoterricola silvestris gen. nov., sp. nov., Mesoterricola sediminis sp. nov., Geothrix oryzae sp. nov., Geothrix edaphica sp. nov., Geothrix rubra sp. nov., and Geothrix limicola sp. nov., six novel members of Acidobacteriota isolated from soils.</title>
        <authorList>
            <person name="Weisberg A.J."/>
            <person name="Pearce E."/>
            <person name="Kramer C.G."/>
            <person name="Chang J.H."/>
            <person name="Clarke C.R."/>
        </authorList>
    </citation>
    <scope>NUCLEOTIDE SEQUENCE [LARGE SCALE GENOMIC DNA]</scope>
    <source>
        <strain evidence="4 5">NE20-4-1</strain>
    </source>
</reference>
<proteinExistence type="predicted"/>